<dbReference type="Proteomes" id="UP000800094">
    <property type="component" value="Unassembled WGS sequence"/>
</dbReference>
<dbReference type="PANTHER" id="PTHR33337:SF30">
    <property type="entry name" value="DUF636 DOMAIN PROTEIN (AFU_ORTHOLOGUE AFUA_1G03180)"/>
    <property type="match status" value="1"/>
</dbReference>
<dbReference type="Pfam" id="PF04828">
    <property type="entry name" value="GFA"/>
    <property type="match status" value="2"/>
</dbReference>
<dbReference type="RefSeq" id="XP_033681252.1">
    <property type="nucleotide sequence ID" value="XM_033836151.1"/>
</dbReference>
<dbReference type="GO" id="GO:0016846">
    <property type="term" value="F:carbon-sulfur lyase activity"/>
    <property type="evidence" value="ECO:0007669"/>
    <property type="project" value="InterPro"/>
</dbReference>
<keyword evidence="3" id="KW-0862">Zinc</keyword>
<comment type="similarity">
    <text evidence="1">Belongs to the Gfa family.</text>
</comment>
<reference evidence="6" key="1">
    <citation type="journal article" date="2020" name="Stud. Mycol.">
        <title>101 Dothideomycetes genomes: a test case for predicting lifestyles and emergence of pathogens.</title>
        <authorList>
            <person name="Haridas S."/>
            <person name="Albert R."/>
            <person name="Binder M."/>
            <person name="Bloem J."/>
            <person name="Labutti K."/>
            <person name="Salamov A."/>
            <person name="Andreopoulos B."/>
            <person name="Baker S."/>
            <person name="Barry K."/>
            <person name="Bills G."/>
            <person name="Bluhm B."/>
            <person name="Cannon C."/>
            <person name="Castanera R."/>
            <person name="Culley D."/>
            <person name="Daum C."/>
            <person name="Ezra D."/>
            <person name="Gonzalez J."/>
            <person name="Henrissat B."/>
            <person name="Kuo A."/>
            <person name="Liang C."/>
            <person name="Lipzen A."/>
            <person name="Lutzoni F."/>
            <person name="Magnuson J."/>
            <person name="Mondo S."/>
            <person name="Nolan M."/>
            <person name="Ohm R."/>
            <person name="Pangilinan J."/>
            <person name="Park H.-J."/>
            <person name="Ramirez L."/>
            <person name="Alfaro M."/>
            <person name="Sun H."/>
            <person name="Tritt A."/>
            <person name="Yoshinaga Y."/>
            <person name="Zwiers L.-H."/>
            <person name="Turgeon B."/>
            <person name="Goodwin S."/>
            <person name="Spatafora J."/>
            <person name="Crous P."/>
            <person name="Grigoriev I."/>
        </authorList>
    </citation>
    <scope>NUCLEOTIDE SEQUENCE</scope>
    <source>
        <strain evidence="6">CBS 122368</strain>
    </source>
</reference>
<protein>
    <recommendedName>
        <fullName evidence="5">CENP-V/GFA domain-containing protein</fullName>
    </recommendedName>
</protein>
<dbReference type="PROSITE" id="PS51891">
    <property type="entry name" value="CENP_V_GFA"/>
    <property type="match status" value="2"/>
</dbReference>
<gene>
    <name evidence="6" type="ORF">BU26DRAFT_65175</name>
</gene>
<dbReference type="PANTHER" id="PTHR33337">
    <property type="entry name" value="GFA DOMAIN-CONTAINING PROTEIN"/>
    <property type="match status" value="1"/>
</dbReference>
<organism evidence="6 7">
    <name type="scientific">Trematosphaeria pertusa</name>
    <dbReference type="NCBI Taxonomy" id="390896"/>
    <lineage>
        <taxon>Eukaryota</taxon>
        <taxon>Fungi</taxon>
        <taxon>Dikarya</taxon>
        <taxon>Ascomycota</taxon>
        <taxon>Pezizomycotina</taxon>
        <taxon>Dothideomycetes</taxon>
        <taxon>Pleosporomycetidae</taxon>
        <taxon>Pleosporales</taxon>
        <taxon>Massarineae</taxon>
        <taxon>Trematosphaeriaceae</taxon>
        <taxon>Trematosphaeria</taxon>
    </lineage>
</organism>
<dbReference type="GeneID" id="54589481"/>
<evidence type="ECO:0000256" key="3">
    <source>
        <dbReference type="ARBA" id="ARBA00022833"/>
    </source>
</evidence>
<dbReference type="EMBL" id="ML987199">
    <property type="protein sequence ID" value="KAF2246248.1"/>
    <property type="molecule type" value="Genomic_DNA"/>
</dbReference>
<keyword evidence="7" id="KW-1185">Reference proteome</keyword>
<name>A0A6A6I842_9PLEO</name>
<evidence type="ECO:0000256" key="1">
    <source>
        <dbReference type="ARBA" id="ARBA00005495"/>
    </source>
</evidence>
<dbReference type="GO" id="GO:0046872">
    <property type="term" value="F:metal ion binding"/>
    <property type="evidence" value="ECO:0007669"/>
    <property type="project" value="UniProtKB-KW"/>
</dbReference>
<keyword evidence="4" id="KW-0456">Lyase</keyword>
<evidence type="ECO:0000256" key="2">
    <source>
        <dbReference type="ARBA" id="ARBA00022723"/>
    </source>
</evidence>
<evidence type="ECO:0000259" key="5">
    <source>
        <dbReference type="PROSITE" id="PS51891"/>
    </source>
</evidence>
<evidence type="ECO:0000313" key="6">
    <source>
        <dbReference type="EMBL" id="KAF2246248.1"/>
    </source>
</evidence>
<dbReference type="AlphaFoldDB" id="A0A6A6I842"/>
<evidence type="ECO:0000256" key="4">
    <source>
        <dbReference type="ARBA" id="ARBA00023239"/>
    </source>
</evidence>
<evidence type="ECO:0000313" key="7">
    <source>
        <dbReference type="Proteomes" id="UP000800094"/>
    </source>
</evidence>
<keyword evidence="2" id="KW-0479">Metal-binding</keyword>
<dbReference type="InterPro" id="IPR011057">
    <property type="entry name" value="Mss4-like_sf"/>
</dbReference>
<dbReference type="Gene3D" id="3.90.1590.10">
    <property type="entry name" value="glutathione-dependent formaldehyde- activating enzyme (gfa)"/>
    <property type="match status" value="2"/>
</dbReference>
<proteinExistence type="inferred from homology"/>
<feature type="domain" description="CENP-V/GFA" evidence="5">
    <location>
        <begin position="209"/>
        <end position="332"/>
    </location>
</feature>
<feature type="domain" description="CENP-V/GFA" evidence="5">
    <location>
        <begin position="7"/>
        <end position="117"/>
    </location>
</feature>
<dbReference type="OrthoDB" id="5422068at2759"/>
<accession>A0A6A6I842</accession>
<dbReference type="InterPro" id="IPR006913">
    <property type="entry name" value="CENP-V/GFA"/>
</dbReference>
<sequence length="378" mass="41656">MSDLRELAVSCMCGAATHTFNVPTTSLPLPTHLCSCNISRRISGSLLTSYVNITHGSNPPKPDVTALTRYKSSDVLTRYFCSTCGTQMYLEYNHDGHFEAATGALHVDSTDDIVDYRAHIWIADTPDGGASQFITHINGKEPKRYLQEPGQSELVPLEWHAPPSTTKVDKQERIYAHCHCKGVEFYISPPNEASKSAESPYADLLVPYRTGSSANPNNHPWWLPGHGRFLAGTCACDSCRRSSGFDITFWAFIPATNVTLDAAGTQAFKRNPYWGTMKTYRSSHNVTRTFCGTCGANIFWDGDERPSLVDIAVGLLDAERGARAEELLAWWPHRVSFDEDALNKGLIGGLRKGILDWGERNKDAEYVAKGIGGAFPTS</sequence>
<dbReference type="SUPFAM" id="SSF51316">
    <property type="entry name" value="Mss4-like"/>
    <property type="match status" value="2"/>
</dbReference>